<comment type="similarity">
    <text evidence="5">Belongs to the UreE family.</text>
</comment>
<evidence type="ECO:0000256" key="1">
    <source>
        <dbReference type="ARBA" id="ARBA00004496"/>
    </source>
</evidence>
<dbReference type="SUPFAM" id="SSF69287">
    <property type="entry name" value="Urease metallochaperone UreE, N-terminal domain"/>
    <property type="match status" value="1"/>
</dbReference>
<evidence type="ECO:0000256" key="3">
    <source>
        <dbReference type="ARBA" id="ARBA00022596"/>
    </source>
</evidence>
<dbReference type="InterPro" id="IPR007864">
    <property type="entry name" value="UreE_C_dom"/>
</dbReference>
<evidence type="ECO:0000313" key="8">
    <source>
        <dbReference type="EMBL" id="OKL45802.1"/>
    </source>
</evidence>
<gene>
    <name evidence="5" type="primary">ureE</name>
    <name evidence="8" type="ORF">A3843_01365</name>
</gene>
<dbReference type="AlphaFoldDB" id="A0A1U7JM81"/>
<dbReference type="EMBL" id="LVVZ01000003">
    <property type="protein sequence ID" value="OKL45802.1"/>
    <property type="molecule type" value="Genomic_DNA"/>
</dbReference>
<keyword evidence="9" id="KW-1185">Reference proteome</keyword>
<evidence type="ECO:0000259" key="7">
    <source>
        <dbReference type="SMART" id="SM00988"/>
    </source>
</evidence>
<name>A0A1U7JM81_9HYPH</name>
<accession>A0A1U7JM81</accession>
<organism evidence="8 9">
    <name type="scientific">Pseudovibrio exalbescens</name>
    <dbReference type="NCBI Taxonomy" id="197461"/>
    <lineage>
        <taxon>Bacteria</taxon>
        <taxon>Pseudomonadati</taxon>
        <taxon>Pseudomonadota</taxon>
        <taxon>Alphaproteobacteria</taxon>
        <taxon>Hyphomicrobiales</taxon>
        <taxon>Stappiaceae</taxon>
        <taxon>Pseudovibrio</taxon>
    </lineage>
</organism>
<dbReference type="GO" id="GO:0019627">
    <property type="term" value="P:urea metabolic process"/>
    <property type="evidence" value="ECO:0007669"/>
    <property type="project" value="InterPro"/>
</dbReference>
<dbReference type="STRING" id="197461.A3843_01365"/>
<reference evidence="8 9" key="1">
    <citation type="submission" date="2016-03" db="EMBL/GenBank/DDBJ databases">
        <title>Genome sequence of Nesiotobacter sp. nov., a moderately halophilic alphaproteobacterium isolated from the Yellow Sea, China.</title>
        <authorList>
            <person name="Zhang G."/>
            <person name="Zhang R."/>
        </authorList>
    </citation>
    <scope>NUCLEOTIDE SEQUENCE [LARGE SCALE GENOMIC DNA]</scope>
    <source>
        <strain evidence="8 9">WB1-6</strain>
    </source>
</reference>
<dbReference type="HAMAP" id="MF_00822">
    <property type="entry name" value="UreE"/>
    <property type="match status" value="1"/>
</dbReference>
<evidence type="ECO:0000313" key="9">
    <source>
        <dbReference type="Proteomes" id="UP000185783"/>
    </source>
</evidence>
<dbReference type="GO" id="GO:0051082">
    <property type="term" value="F:unfolded protein binding"/>
    <property type="evidence" value="ECO:0007669"/>
    <property type="project" value="UniProtKB-UniRule"/>
</dbReference>
<keyword evidence="3 5" id="KW-0533">Nickel</keyword>
<comment type="subcellular location">
    <subcellularLocation>
        <location evidence="1 5">Cytoplasm</location>
    </subcellularLocation>
</comment>
<keyword evidence="2 5" id="KW-0963">Cytoplasm</keyword>
<dbReference type="CDD" id="cd00571">
    <property type="entry name" value="UreE"/>
    <property type="match status" value="1"/>
</dbReference>
<dbReference type="Pfam" id="PF05194">
    <property type="entry name" value="UreE_C"/>
    <property type="match status" value="1"/>
</dbReference>
<dbReference type="Gene3D" id="3.30.70.790">
    <property type="entry name" value="UreE, C-terminal domain"/>
    <property type="match status" value="1"/>
</dbReference>
<feature type="region of interest" description="Disordered" evidence="6">
    <location>
        <begin position="144"/>
        <end position="167"/>
    </location>
</feature>
<dbReference type="InterPro" id="IPR036118">
    <property type="entry name" value="UreE_N_sf"/>
</dbReference>
<evidence type="ECO:0000256" key="5">
    <source>
        <dbReference type="HAMAP-Rule" id="MF_00822"/>
    </source>
</evidence>
<dbReference type="InterPro" id="IPR012406">
    <property type="entry name" value="UreE"/>
</dbReference>
<feature type="domain" description="UreE urease accessory N-terminal" evidence="7">
    <location>
        <begin position="3"/>
        <end position="67"/>
    </location>
</feature>
<evidence type="ECO:0000256" key="6">
    <source>
        <dbReference type="SAM" id="MobiDB-lite"/>
    </source>
</evidence>
<dbReference type="GO" id="GO:0006457">
    <property type="term" value="P:protein folding"/>
    <property type="evidence" value="ECO:0007669"/>
    <property type="project" value="InterPro"/>
</dbReference>
<dbReference type="RefSeq" id="WP_028482036.1">
    <property type="nucleotide sequence ID" value="NZ_LVVZ01000003.1"/>
</dbReference>
<dbReference type="PIRSF" id="PIRSF036402">
    <property type="entry name" value="Ureas_acces_UreE"/>
    <property type="match status" value="1"/>
</dbReference>
<dbReference type="GO" id="GO:0016151">
    <property type="term" value="F:nickel cation binding"/>
    <property type="evidence" value="ECO:0007669"/>
    <property type="project" value="UniProtKB-UniRule"/>
</dbReference>
<dbReference type="Pfam" id="PF02814">
    <property type="entry name" value="UreE_N"/>
    <property type="match status" value="1"/>
</dbReference>
<dbReference type="InterPro" id="IPR004029">
    <property type="entry name" value="UreE_N"/>
</dbReference>
<proteinExistence type="inferred from homology"/>
<sequence length="167" mass="18798">MFTAHTYKRAGEYSGEILGTVTLSHDERHLRRKVLTTDTEVKVLFEVADAVSFDEGDAIETEGGTFVVIKAAVEPLYEVKARDALHHAQLCWHLGNRHLPSQIELYRIVILKDHVIKEMLEGLGATITEIEGAFSPVRGAYHKSNRSSFHSHSHGHSHHHSHDHSHD</sequence>
<dbReference type="SMART" id="SM00988">
    <property type="entry name" value="UreE_N"/>
    <property type="match status" value="1"/>
</dbReference>
<dbReference type="GO" id="GO:0065003">
    <property type="term" value="P:protein-containing complex assembly"/>
    <property type="evidence" value="ECO:0007669"/>
    <property type="project" value="InterPro"/>
</dbReference>
<comment type="caution">
    <text evidence="8">The sequence shown here is derived from an EMBL/GenBank/DDBJ whole genome shotgun (WGS) entry which is preliminary data.</text>
</comment>
<dbReference type="Proteomes" id="UP000185783">
    <property type="component" value="Unassembled WGS sequence"/>
</dbReference>
<dbReference type="SUPFAM" id="SSF69737">
    <property type="entry name" value="Urease metallochaperone UreE, C-terminal domain"/>
    <property type="match status" value="1"/>
</dbReference>
<evidence type="ECO:0000256" key="2">
    <source>
        <dbReference type="ARBA" id="ARBA00022490"/>
    </source>
</evidence>
<evidence type="ECO:0000256" key="4">
    <source>
        <dbReference type="ARBA" id="ARBA00023186"/>
    </source>
</evidence>
<protein>
    <recommendedName>
        <fullName evidence="5">Urease accessory protein UreE</fullName>
    </recommendedName>
</protein>
<dbReference type="GO" id="GO:0005737">
    <property type="term" value="C:cytoplasm"/>
    <property type="evidence" value="ECO:0007669"/>
    <property type="project" value="UniProtKB-SubCell"/>
</dbReference>
<comment type="function">
    <text evidence="5">Involved in urease metallocenter assembly. Binds nickel. Probably functions as a nickel donor during metallocenter assembly.</text>
</comment>
<keyword evidence="4 5" id="KW-0143">Chaperone</keyword>
<dbReference type="Gene3D" id="2.60.260.20">
    <property type="entry name" value="Urease metallochaperone UreE, N-terminal domain"/>
    <property type="match status" value="1"/>
</dbReference>